<evidence type="ECO:0000256" key="6">
    <source>
        <dbReference type="ARBA" id="ARBA00023125"/>
    </source>
</evidence>
<dbReference type="InterPro" id="IPR045865">
    <property type="entry name" value="ACT-like_dom_sf"/>
</dbReference>
<dbReference type="OrthoDB" id="9806294at2"/>
<evidence type="ECO:0000256" key="8">
    <source>
        <dbReference type="HAMAP-Rule" id="MF_00476"/>
    </source>
</evidence>
<evidence type="ECO:0000256" key="9">
    <source>
        <dbReference type="SAM" id="MobiDB-lite"/>
    </source>
</evidence>
<feature type="region of interest" description="Disordered" evidence="9">
    <location>
        <begin position="135"/>
        <end position="155"/>
    </location>
</feature>
<feature type="domain" description="Transcription factor NikR nickel binding C-terminal" evidence="11">
    <location>
        <begin position="51"/>
        <end position="127"/>
    </location>
</feature>
<evidence type="ECO:0000259" key="11">
    <source>
        <dbReference type="Pfam" id="PF08753"/>
    </source>
</evidence>
<comment type="function">
    <text evidence="8">Transcriptional regulator.</text>
</comment>
<dbReference type="GO" id="GO:0003677">
    <property type="term" value="F:DNA binding"/>
    <property type="evidence" value="ECO:0007669"/>
    <property type="project" value="UniProtKB-KW"/>
</dbReference>
<dbReference type="CDD" id="cd22231">
    <property type="entry name" value="RHH_NikR_HicB-like"/>
    <property type="match status" value="1"/>
</dbReference>
<comment type="similarity">
    <text evidence="2 8">Belongs to the transcriptional regulatory CopG/NikR family.</text>
</comment>
<dbReference type="Pfam" id="PF01402">
    <property type="entry name" value="RHH_1"/>
    <property type="match status" value="1"/>
</dbReference>
<comment type="caution">
    <text evidence="8">Lacks conserved residue(s) required for the propagation of feature annotation.</text>
</comment>
<dbReference type="PANTHER" id="PTHR34719">
    <property type="entry name" value="NICKEL-RESPONSIVE REGULATOR"/>
    <property type="match status" value="1"/>
</dbReference>
<dbReference type="InterPro" id="IPR010985">
    <property type="entry name" value="Ribbon_hlx_hlx"/>
</dbReference>
<evidence type="ECO:0000259" key="10">
    <source>
        <dbReference type="Pfam" id="PF01402"/>
    </source>
</evidence>
<organism evidence="12 13">
    <name type="scientific">Tranquillimonas rosea</name>
    <dbReference type="NCBI Taxonomy" id="641238"/>
    <lineage>
        <taxon>Bacteria</taxon>
        <taxon>Pseudomonadati</taxon>
        <taxon>Pseudomonadota</taxon>
        <taxon>Alphaproteobacteria</taxon>
        <taxon>Rhodobacterales</taxon>
        <taxon>Roseobacteraceae</taxon>
        <taxon>Tranquillimonas</taxon>
    </lineage>
</organism>
<keyword evidence="13" id="KW-1185">Reference proteome</keyword>
<sequence>MPRITVSIEDELLAELDAYMERSDATNRSEAMRDLLRRALSRQAPEEAECIGVVSYTLELSTRDLGRRVPQSRHARHDQTVAALSVPVDHDSAVEVTVMRGAVGAVEDFANGLFSERGVRHGRLALIPVEAREAVHSHGRGEPHAHSHYKIREGF</sequence>
<protein>
    <recommendedName>
        <fullName evidence="8">Putative nickel-responsive regulator</fullName>
    </recommendedName>
</protein>
<evidence type="ECO:0000256" key="7">
    <source>
        <dbReference type="ARBA" id="ARBA00023163"/>
    </source>
</evidence>
<dbReference type="Gene3D" id="3.30.70.1150">
    <property type="entry name" value="ACT-like. Chain A, domain 2"/>
    <property type="match status" value="1"/>
</dbReference>
<dbReference type="Gene3D" id="1.10.1220.10">
    <property type="entry name" value="Met repressor-like"/>
    <property type="match status" value="1"/>
</dbReference>
<dbReference type="HAMAP" id="MF_00476">
    <property type="entry name" value="NikR"/>
    <property type="match status" value="1"/>
</dbReference>
<evidence type="ECO:0000313" key="12">
    <source>
        <dbReference type="EMBL" id="SES40605.1"/>
    </source>
</evidence>
<dbReference type="InterPro" id="IPR002145">
    <property type="entry name" value="CopG"/>
</dbReference>
<dbReference type="NCBIfam" id="NF002815">
    <property type="entry name" value="PRK02967.1"/>
    <property type="match status" value="1"/>
</dbReference>
<dbReference type="InterPro" id="IPR022988">
    <property type="entry name" value="Ni_resp_reg_NikR"/>
</dbReference>
<keyword evidence="5 8" id="KW-0805">Transcription regulation</keyword>
<dbReference type="PANTHER" id="PTHR34719:SF2">
    <property type="entry name" value="NICKEL-RESPONSIVE REGULATOR"/>
    <property type="match status" value="1"/>
</dbReference>
<dbReference type="InterPro" id="IPR013321">
    <property type="entry name" value="Arc_rbn_hlx_hlx"/>
</dbReference>
<keyword evidence="4" id="KW-0479">Metal-binding</keyword>
<keyword evidence="7 8" id="KW-0804">Transcription</keyword>
<proteinExistence type="inferred from homology"/>
<dbReference type="GO" id="GO:0016151">
    <property type="term" value="F:nickel cation binding"/>
    <property type="evidence" value="ECO:0007669"/>
    <property type="project" value="UniProtKB-UniRule"/>
</dbReference>
<dbReference type="Pfam" id="PF08753">
    <property type="entry name" value="NikR_C"/>
    <property type="match status" value="1"/>
</dbReference>
<evidence type="ECO:0000256" key="5">
    <source>
        <dbReference type="ARBA" id="ARBA00023015"/>
    </source>
</evidence>
<reference evidence="12 13" key="1">
    <citation type="submission" date="2016-10" db="EMBL/GenBank/DDBJ databases">
        <authorList>
            <person name="de Groot N.N."/>
        </authorList>
    </citation>
    <scope>NUCLEOTIDE SEQUENCE [LARGE SCALE GENOMIC DNA]</scope>
    <source>
        <strain evidence="12 13">DSM 23042</strain>
    </source>
</reference>
<keyword evidence="3" id="KW-0533">Nickel</keyword>
<evidence type="ECO:0000256" key="1">
    <source>
        <dbReference type="ARBA" id="ARBA00001967"/>
    </source>
</evidence>
<dbReference type="EMBL" id="FOGU01000017">
    <property type="protein sequence ID" value="SES40605.1"/>
    <property type="molecule type" value="Genomic_DNA"/>
</dbReference>
<evidence type="ECO:0000256" key="3">
    <source>
        <dbReference type="ARBA" id="ARBA00022596"/>
    </source>
</evidence>
<dbReference type="InterPro" id="IPR027271">
    <property type="entry name" value="Acetolactate_synth/TF_NikR_C"/>
</dbReference>
<keyword evidence="6 8" id="KW-0238">DNA-binding</keyword>
<accession>A0A1H9X3B7</accession>
<dbReference type="InterPro" id="IPR014864">
    <property type="entry name" value="TF_NikR_Ni-bd_C"/>
</dbReference>
<dbReference type="SUPFAM" id="SSF47598">
    <property type="entry name" value="Ribbon-helix-helix"/>
    <property type="match status" value="1"/>
</dbReference>
<evidence type="ECO:0000256" key="2">
    <source>
        <dbReference type="ARBA" id="ARBA00008478"/>
    </source>
</evidence>
<dbReference type="InterPro" id="IPR050192">
    <property type="entry name" value="CopG/NikR_regulator"/>
</dbReference>
<gene>
    <name evidence="12" type="ORF">SAMN04490244_11735</name>
</gene>
<name>A0A1H9X3B7_9RHOB</name>
<dbReference type="Proteomes" id="UP000198885">
    <property type="component" value="Unassembled WGS sequence"/>
</dbReference>
<feature type="domain" description="Ribbon-helix-helix protein CopG" evidence="10">
    <location>
        <begin position="3"/>
        <end position="42"/>
    </location>
</feature>
<dbReference type="SUPFAM" id="SSF55021">
    <property type="entry name" value="ACT-like"/>
    <property type="match status" value="1"/>
</dbReference>
<dbReference type="AlphaFoldDB" id="A0A1H9X3B7"/>
<evidence type="ECO:0000256" key="4">
    <source>
        <dbReference type="ARBA" id="ARBA00022723"/>
    </source>
</evidence>
<evidence type="ECO:0000313" key="13">
    <source>
        <dbReference type="Proteomes" id="UP000198885"/>
    </source>
</evidence>
<dbReference type="RefSeq" id="WP_092696226.1">
    <property type="nucleotide sequence ID" value="NZ_CBDDGO010000004.1"/>
</dbReference>
<dbReference type="GO" id="GO:0010045">
    <property type="term" value="P:response to nickel cation"/>
    <property type="evidence" value="ECO:0007669"/>
    <property type="project" value="InterPro"/>
</dbReference>
<dbReference type="STRING" id="641238.SAMN04490244_11735"/>
<comment type="cofactor">
    <cofactor evidence="1">
        <name>Ni(2+)</name>
        <dbReference type="ChEBI" id="CHEBI:49786"/>
    </cofactor>
</comment>
<dbReference type="GO" id="GO:0003700">
    <property type="term" value="F:DNA-binding transcription factor activity"/>
    <property type="evidence" value="ECO:0007669"/>
    <property type="project" value="UniProtKB-UniRule"/>
</dbReference>